<keyword evidence="12" id="KW-1185">Reference proteome</keyword>
<dbReference type="Pfam" id="PF16733">
    <property type="entry name" value="NRho"/>
    <property type="match status" value="1"/>
</dbReference>
<dbReference type="InterPro" id="IPR031976">
    <property type="entry name" value="NRho"/>
</dbReference>
<dbReference type="PANTHER" id="PTHR43731:SF14">
    <property type="entry name" value="PRESENILIN-ASSOCIATED RHOMBOID-LIKE PROTEIN, MITOCHONDRIAL"/>
    <property type="match status" value="1"/>
</dbReference>
<evidence type="ECO:0000256" key="5">
    <source>
        <dbReference type="ARBA" id="ARBA00022989"/>
    </source>
</evidence>
<sequence length="348" mass="37864">MSNWITVCEFPLQQDLSALAAFIQRHQLPLRISEENNRQCVASLAPQLVQPMQQLLERWQAGQVDLSQLTVHVYDENPAASAQETATSAAESRVGEHQPQGRDTADDVADSADAGRGPVAAFTVIPQWPLRQTPVCLVLIALCFIGWLLLRQGWIEALVIFPQRDGGFDMSGSSLAWHLSRGEFWRLWTPAIIHFSLPHALFNSLGIWIVGRSLEARAGSGWFALLVLLSAPVSNLAQYLWSPQTLFGGMSGVVYALVGAALVIQRWQPQWRDVPASLIWLAVVWLLVCMLGVVDYFIAGGIANAAHIGGFAAGLILGLLFCVAGGGRRYFSGNVAEAVGSGPTHKTF</sequence>
<evidence type="ECO:0000256" key="3">
    <source>
        <dbReference type="ARBA" id="ARBA00022692"/>
    </source>
</evidence>
<evidence type="ECO:0000259" key="9">
    <source>
        <dbReference type="Pfam" id="PF01694"/>
    </source>
</evidence>
<dbReference type="RefSeq" id="WP_138235718.1">
    <property type="nucleotide sequence ID" value="NZ_CP185860.1"/>
</dbReference>
<feature type="domain" description="Peptidase S54 rhomboid" evidence="9">
    <location>
        <begin position="182"/>
        <end position="322"/>
    </location>
</feature>
<dbReference type="Pfam" id="PF01694">
    <property type="entry name" value="Rhomboid"/>
    <property type="match status" value="1"/>
</dbReference>
<dbReference type="Proteomes" id="UP000306791">
    <property type="component" value="Unassembled WGS sequence"/>
</dbReference>
<evidence type="ECO:0000256" key="6">
    <source>
        <dbReference type="ARBA" id="ARBA00023136"/>
    </source>
</evidence>
<comment type="caution">
    <text evidence="11">The sequence shown here is derived from an EMBL/GenBank/DDBJ whole genome shotgun (WGS) entry which is preliminary data.</text>
</comment>
<dbReference type="Gene3D" id="1.20.1540.10">
    <property type="entry name" value="Rhomboid-like"/>
    <property type="match status" value="1"/>
</dbReference>
<dbReference type="GO" id="GO:0006508">
    <property type="term" value="P:proteolysis"/>
    <property type="evidence" value="ECO:0007669"/>
    <property type="project" value="UniProtKB-KW"/>
</dbReference>
<dbReference type="EMBL" id="VANI01000010">
    <property type="protein sequence ID" value="TLM77378.1"/>
    <property type="molecule type" value="Genomic_DNA"/>
</dbReference>
<feature type="transmembrane region" description="Helical" evidence="8">
    <location>
        <begin position="305"/>
        <end position="324"/>
    </location>
</feature>
<comment type="subcellular location">
    <subcellularLocation>
        <location evidence="1">Membrane</location>
        <topology evidence="1">Multi-pass membrane protein</topology>
    </subcellularLocation>
</comment>
<feature type="transmembrane region" description="Helical" evidence="8">
    <location>
        <begin position="222"/>
        <end position="241"/>
    </location>
</feature>
<evidence type="ECO:0000256" key="2">
    <source>
        <dbReference type="ARBA" id="ARBA00009045"/>
    </source>
</evidence>
<evidence type="ECO:0000256" key="1">
    <source>
        <dbReference type="ARBA" id="ARBA00004141"/>
    </source>
</evidence>
<reference evidence="11 12" key="1">
    <citation type="submission" date="2019-05" db="EMBL/GenBank/DDBJ databases">
        <title>Microbulbifer harenosus sp. nov., an alginate-degrading bacterium isolated from coastal sand.</title>
        <authorList>
            <person name="Huang H."/>
            <person name="Mo K."/>
            <person name="Bao S."/>
        </authorList>
    </citation>
    <scope>NUCLEOTIDE SEQUENCE [LARGE SCALE GENOMIC DNA]</scope>
    <source>
        <strain evidence="11 12">HB161719</strain>
    </source>
</reference>
<protein>
    <submittedName>
        <fullName evidence="11">Rhomboid family intramembrane serine protease</fullName>
    </submittedName>
</protein>
<feature type="compositionally biased region" description="Basic and acidic residues" evidence="7">
    <location>
        <begin position="93"/>
        <end position="105"/>
    </location>
</feature>
<gene>
    <name evidence="11" type="ORF">FDY93_10655</name>
</gene>
<keyword evidence="5 8" id="KW-1133">Transmembrane helix</keyword>
<keyword evidence="4" id="KW-0378">Hydrolase</keyword>
<keyword evidence="6 8" id="KW-0472">Membrane</keyword>
<evidence type="ECO:0000256" key="8">
    <source>
        <dbReference type="SAM" id="Phobius"/>
    </source>
</evidence>
<evidence type="ECO:0000313" key="12">
    <source>
        <dbReference type="Proteomes" id="UP000306791"/>
    </source>
</evidence>
<keyword evidence="11" id="KW-0645">Protease</keyword>
<evidence type="ECO:0000259" key="10">
    <source>
        <dbReference type="Pfam" id="PF16733"/>
    </source>
</evidence>
<dbReference type="Gene3D" id="3.30.70.2080">
    <property type="match status" value="1"/>
</dbReference>
<evidence type="ECO:0000256" key="7">
    <source>
        <dbReference type="SAM" id="MobiDB-lite"/>
    </source>
</evidence>
<dbReference type="SUPFAM" id="SSF144091">
    <property type="entry name" value="Rhomboid-like"/>
    <property type="match status" value="1"/>
</dbReference>
<keyword evidence="3 8" id="KW-0812">Transmembrane</keyword>
<feature type="transmembrane region" description="Helical" evidence="8">
    <location>
        <begin position="247"/>
        <end position="264"/>
    </location>
</feature>
<dbReference type="InterPro" id="IPR022764">
    <property type="entry name" value="Peptidase_S54_rhomboid_dom"/>
</dbReference>
<feature type="transmembrane region" description="Helical" evidence="8">
    <location>
        <begin position="276"/>
        <end position="299"/>
    </location>
</feature>
<feature type="region of interest" description="Disordered" evidence="7">
    <location>
        <begin position="80"/>
        <end position="110"/>
    </location>
</feature>
<evidence type="ECO:0000256" key="4">
    <source>
        <dbReference type="ARBA" id="ARBA00022801"/>
    </source>
</evidence>
<organism evidence="11 12">
    <name type="scientific">Microbulbifer harenosus</name>
    <dbReference type="NCBI Taxonomy" id="2576840"/>
    <lineage>
        <taxon>Bacteria</taxon>
        <taxon>Pseudomonadati</taxon>
        <taxon>Pseudomonadota</taxon>
        <taxon>Gammaproteobacteria</taxon>
        <taxon>Cellvibrionales</taxon>
        <taxon>Microbulbiferaceae</taxon>
        <taxon>Microbulbifer</taxon>
    </lineage>
</organism>
<dbReference type="InterPro" id="IPR050925">
    <property type="entry name" value="Rhomboid_protease_S54"/>
</dbReference>
<feature type="transmembrane region" description="Helical" evidence="8">
    <location>
        <begin position="135"/>
        <end position="154"/>
    </location>
</feature>
<dbReference type="InterPro" id="IPR038244">
    <property type="entry name" value="NRho_sf"/>
</dbReference>
<dbReference type="PANTHER" id="PTHR43731">
    <property type="entry name" value="RHOMBOID PROTEASE"/>
    <property type="match status" value="1"/>
</dbReference>
<proteinExistence type="inferred from homology"/>
<dbReference type="GO" id="GO:0008233">
    <property type="term" value="F:peptidase activity"/>
    <property type="evidence" value="ECO:0007669"/>
    <property type="project" value="UniProtKB-KW"/>
</dbReference>
<accession>A0ABY2UIG4</accession>
<feature type="transmembrane region" description="Helical" evidence="8">
    <location>
        <begin position="187"/>
        <end position="210"/>
    </location>
</feature>
<feature type="compositionally biased region" description="Low complexity" evidence="7">
    <location>
        <begin position="80"/>
        <end position="92"/>
    </location>
</feature>
<comment type="similarity">
    <text evidence="2">Belongs to the peptidase S54 family.</text>
</comment>
<dbReference type="InterPro" id="IPR035952">
    <property type="entry name" value="Rhomboid-like_sf"/>
</dbReference>
<feature type="domain" description="Rhomboid protease N-terminal" evidence="10">
    <location>
        <begin position="3"/>
        <end position="66"/>
    </location>
</feature>
<name>A0ABY2UIG4_9GAMM</name>
<evidence type="ECO:0000313" key="11">
    <source>
        <dbReference type="EMBL" id="TLM77378.1"/>
    </source>
</evidence>